<dbReference type="EMBL" id="FP929127">
    <property type="protein sequence ID" value="CBX95389.1"/>
    <property type="molecule type" value="Genomic_DNA"/>
</dbReference>
<keyword evidence="2" id="KW-1185">Reference proteome</keyword>
<dbReference type="InParanoid" id="E4ZXH9"/>
<reference evidence="2" key="1">
    <citation type="journal article" date="2011" name="Nat. Commun.">
        <title>Effector diversification within compartments of the Leptosphaeria maculans genome affected by Repeat-Induced Point mutations.</title>
        <authorList>
            <person name="Rouxel T."/>
            <person name="Grandaubert J."/>
            <person name="Hane J.K."/>
            <person name="Hoede C."/>
            <person name="van de Wouw A.P."/>
            <person name="Couloux A."/>
            <person name="Dominguez V."/>
            <person name="Anthouard V."/>
            <person name="Bally P."/>
            <person name="Bourras S."/>
            <person name="Cozijnsen A.J."/>
            <person name="Ciuffetti L.M."/>
            <person name="Degrave A."/>
            <person name="Dilmaghani A."/>
            <person name="Duret L."/>
            <person name="Fudal I."/>
            <person name="Goodwin S.B."/>
            <person name="Gout L."/>
            <person name="Glaser N."/>
            <person name="Linglin J."/>
            <person name="Kema G.H.J."/>
            <person name="Lapalu N."/>
            <person name="Lawrence C.B."/>
            <person name="May K."/>
            <person name="Meyer M."/>
            <person name="Ollivier B."/>
            <person name="Poulain J."/>
            <person name="Schoch C.L."/>
            <person name="Simon A."/>
            <person name="Spatafora J.W."/>
            <person name="Stachowiak A."/>
            <person name="Turgeon B.G."/>
            <person name="Tyler B.M."/>
            <person name="Vincent D."/>
            <person name="Weissenbach J."/>
            <person name="Amselem J."/>
            <person name="Quesneville H."/>
            <person name="Oliver R.P."/>
            <person name="Wincker P."/>
            <person name="Balesdent M.-H."/>
            <person name="Howlett B.J."/>
        </authorList>
    </citation>
    <scope>NUCLEOTIDE SEQUENCE [LARGE SCALE GENOMIC DNA]</scope>
    <source>
        <strain evidence="2">JN3 / isolate v23.1.3 / race Av1-4-5-6-7-8</strain>
    </source>
</reference>
<sequence>MSHVNLLLAALASRRSSAKRYKVLVDCYVQGYKDNSRQMRVINVVTRVTLRDPFLCSLPVC</sequence>
<dbReference type="HOGENOM" id="CLU_2923067_0_0_1"/>
<dbReference type="Proteomes" id="UP000002668">
    <property type="component" value="Genome"/>
</dbReference>
<dbReference type="VEuPathDB" id="FungiDB:LEMA_uP025410.1"/>
<evidence type="ECO:0000313" key="2">
    <source>
        <dbReference type="Proteomes" id="UP000002668"/>
    </source>
</evidence>
<name>E4ZXH9_LEPMJ</name>
<dbReference type="AlphaFoldDB" id="E4ZXH9"/>
<accession>E4ZXH9</accession>
<proteinExistence type="predicted"/>
<evidence type="ECO:0000313" key="1">
    <source>
        <dbReference type="EMBL" id="CBX95389.1"/>
    </source>
</evidence>
<gene>
    <name evidence="1" type="ORF">LEMA_uP025410.1</name>
</gene>
<protein>
    <submittedName>
        <fullName evidence="1">Predicted protein</fullName>
    </submittedName>
</protein>
<organism evidence="2">
    <name type="scientific">Leptosphaeria maculans (strain JN3 / isolate v23.1.3 / race Av1-4-5-6-7-8)</name>
    <name type="common">Blackleg fungus</name>
    <name type="synonym">Phoma lingam</name>
    <dbReference type="NCBI Taxonomy" id="985895"/>
    <lineage>
        <taxon>Eukaryota</taxon>
        <taxon>Fungi</taxon>
        <taxon>Dikarya</taxon>
        <taxon>Ascomycota</taxon>
        <taxon>Pezizomycotina</taxon>
        <taxon>Dothideomycetes</taxon>
        <taxon>Pleosporomycetidae</taxon>
        <taxon>Pleosporales</taxon>
        <taxon>Pleosporineae</taxon>
        <taxon>Leptosphaeriaceae</taxon>
        <taxon>Plenodomus</taxon>
        <taxon>Plenodomus lingam/Leptosphaeria maculans species complex</taxon>
    </lineage>
</organism>